<dbReference type="InterPro" id="IPR023210">
    <property type="entry name" value="NADP_OxRdtase_dom"/>
</dbReference>
<dbReference type="EMBL" id="RZGY01000001">
    <property type="protein sequence ID" value="RUQ87587.1"/>
    <property type="molecule type" value="Genomic_DNA"/>
</dbReference>
<dbReference type="CDD" id="cd19086">
    <property type="entry name" value="AKR_AKR11C1"/>
    <property type="match status" value="1"/>
</dbReference>
<evidence type="ECO:0000313" key="3">
    <source>
        <dbReference type="EMBL" id="RUQ87587.1"/>
    </source>
</evidence>
<dbReference type="PANTHER" id="PTHR43312:SF1">
    <property type="entry name" value="NADP-DEPENDENT OXIDOREDUCTASE DOMAIN-CONTAINING PROTEIN"/>
    <property type="match status" value="1"/>
</dbReference>
<dbReference type="Proteomes" id="UP000241203">
    <property type="component" value="Unassembled WGS sequence"/>
</dbReference>
<dbReference type="OrthoDB" id="9768793at2"/>
<dbReference type="SUPFAM" id="SSF51430">
    <property type="entry name" value="NAD(P)-linked oxidoreductase"/>
    <property type="match status" value="1"/>
</dbReference>
<dbReference type="InterPro" id="IPR053135">
    <property type="entry name" value="AKR2_Oxidoreductase"/>
</dbReference>
<dbReference type="AlphaFoldDB" id="A0A2P8GV54"/>
<evidence type="ECO:0000313" key="5">
    <source>
        <dbReference type="Proteomes" id="UP000268291"/>
    </source>
</evidence>
<name>A0A2P8GV54_9MICO</name>
<dbReference type="PANTHER" id="PTHR43312">
    <property type="entry name" value="D-THREO-ALDOSE 1-DEHYDROGENASE"/>
    <property type="match status" value="1"/>
</dbReference>
<dbReference type="Pfam" id="PF00248">
    <property type="entry name" value="Aldo_ket_red"/>
    <property type="match status" value="1"/>
</dbReference>
<dbReference type="Proteomes" id="UP000268291">
    <property type="component" value="Unassembled WGS sequence"/>
</dbReference>
<organism evidence="2 4">
    <name type="scientific">Labedella gwakjiensis</name>
    <dbReference type="NCBI Taxonomy" id="390269"/>
    <lineage>
        <taxon>Bacteria</taxon>
        <taxon>Bacillati</taxon>
        <taxon>Actinomycetota</taxon>
        <taxon>Actinomycetes</taxon>
        <taxon>Micrococcales</taxon>
        <taxon>Microbacteriaceae</taxon>
        <taxon>Labedella</taxon>
    </lineage>
</organism>
<comment type="caution">
    <text evidence="2">The sequence shown here is derived from an EMBL/GenBank/DDBJ whole genome shotgun (WGS) entry which is preliminary data.</text>
</comment>
<evidence type="ECO:0000313" key="4">
    <source>
        <dbReference type="Proteomes" id="UP000241203"/>
    </source>
</evidence>
<dbReference type="Gene3D" id="3.20.20.100">
    <property type="entry name" value="NADP-dependent oxidoreductase domain"/>
    <property type="match status" value="1"/>
</dbReference>
<dbReference type="RefSeq" id="WP_106562930.1">
    <property type="nucleotide sequence ID" value="NZ_PYAU01000001.1"/>
</dbReference>
<reference evidence="2 4" key="1">
    <citation type="submission" date="2018-03" db="EMBL/GenBank/DDBJ databases">
        <title>Genomic Encyclopedia of Archaeal and Bacterial Type Strains, Phase II (KMG-II): from individual species to whole genera.</title>
        <authorList>
            <person name="Goeker M."/>
        </authorList>
    </citation>
    <scope>NUCLEOTIDE SEQUENCE [LARGE SCALE GENOMIC DNA]</scope>
    <source>
        <strain evidence="2 4">DSM 21548</strain>
    </source>
</reference>
<sequence>MDKRILGRTGATVSVIGLGTWQLGADWGDVSETDALAVLDASVQAGVTFFDTADVYGDGRSETLIGRYLAQNPGHGITVATKMGRRVDQVPENYTLDNFRAWTDRSRRNLGVDTLDLVQLHCPPTPVFSSDAVYDALDTLVEEGAIRHYGVSVETADEALAAIARPGTATVQIILNAFRLKPLDRVLPAAAEAGVGIIARVPLASGLLSGKYTTETTFAENDHRNYNRSGDAFDVGETFAGVDFERGVAAAQDFAALVAGEPIAGPDGEPGSGEYSTAQVALAWVAQQPGVSSVIPGARSVEQAAANAAAGDIAPLSDGFLSSVRDLYDEYFRAAVHHRW</sequence>
<evidence type="ECO:0000313" key="2">
    <source>
        <dbReference type="EMBL" id="PSL37841.1"/>
    </source>
</evidence>
<dbReference type="EMBL" id="PYAU01000001">
    <property type="protein sequence ID" value="PSL37841.1"/>
    <property type="molecule type" value="Genomic_DNA"/>
</dbReference>
<protein>
    <submittedName>
        <fullName evidence="3">Aldo/keto reductase</fullName>
    </submittedName>
    <submittedName>
        <fullName evidence="2">Aryl-alcohol dehydrogenase-like predicted oxidoreductase</fullName>
    </submittedName>
</protein>
<dbReference type="InterPro" id="IPR036812">
    <property type="entry name" value="NAD(P)_OxRdtase_dom_sf"/>
</dbReference>
<keyword evidence="5" id="KW-1185">Reference proteome</keyword>
<feature type="domain" description="NADP-dependent oxidoreductase" evidence="1">
    <location>
        <begin position="16"/>
        <end position="328"/>
    </location>
</feature>
<gene>
    <name evidence="2" type="ORF">CLV49_1448</name>
    <name evidence="3" type="ORF">ELQ93_11960</name>
</gene>
<proteinExistence type="predicted"/>
<evidence type="ECO:0000259" key="1">
    <source>
        <dbReference type="Pfam" id="PF00248"/>
    </source>
</evidence>
<reference evidence="3 5" key="2">
    <citation type="submission" date="2018-12" db="EMBL/GenBank/DDBJ databases">
        <authorList>
            <person name="hu s."/>
            <person name="Xu Y."/>
            <person name="Xu B."/>
            <person name="Li F."/>
        </authorList>
    </citation>
    <scope>NUCLEOTIDE SEQUENCE [LARGE SCALE GENOMIC DNA]</scope>
    <source>
        <strain evidence="3 5">KSW2-17</strain>
    </source>
</reference>
<accession>A0A2P8GV54</accession>